<gene>
    <name evidence="3" type="ORF">R2Q92_04900</name>
</gene>
<reference evidence="3 4" key="1">
    <citation type="submission" date="2023-10" db="EMBL/GenBank/DDBJ databases">
        <title>Microbacterium xanthum sp. nov., isolated from seaweed.</title>
        <authorList>
            <person name="Lee S.D."/>
        </authorList>
    </citation>
    <scope>NUCLEOTIDE SEQUENCE [LARGE SCALE GENOMIC DNA]</scope>
    <source>
        <strain evidence="3 4">KCTC 19124</strain>
    </source>
</reference>
<dbReference type="PANTHER" id="PTHR43428:SF1">
    <property type="entry name" value="ARSENATE REDUCTASE"/>
    <property type="match status" value="1"/>
</dbReference>
<sequence>MSAERPVVLFICTHNAGRSQLGAHLLDHLAGDRYDATSAGVAPAEGISPEVAEALGELGIDTSAASPRPVTAELLAEAHVVVTMKPGLDLPGAVAGELVQWQFPNPESWGLEGVRELRDHIRAAVEDRFV</sequence>
<protein>
    <submittedName>
        <fullName evidence="3">Low molecular weight phosphatase family protein</fullName>
    </submittedName>
</protein>
<dbReference type="Gene3D" id="3.40.50.2300">
    <property type="match status" value="1"/>
</dbReference>
<accession>A0ABU5N506</accession>
<keyword evidence="4" id="KW-1185">Reference proteome</keyword>
<evidence type="ECO:0000256" key="1">
    <source>
        <dbReference type="ARBA" id="ARBA00022849"/>
    </source>
</evidence>
<proteinExistence type="predicted"/>
<keyword evidence="1" id="KW-0059">Arsenical resistance</keyword>
<feature type="domain" description="Phosphotyrosine protein phosphatase I" evidence="2">
    <location>
        <begin position="6"/>
        <end position="128"/>
    </location>
</feature>
<evidence type="ECO:0000259" key="2">
    <source>
        <dbReference type="SMART" id="SM00226"/>
    </source>
</evidence>
<dbReference type="InterPro" id="IPR023485">
    <property type="entry name" value="Ptyr_pPase"/>
</dbReference>
<dbReference type="RefSeq" id="WP_194423808.1">
    <property type="nucleotide sequence ID" value="NZ_BAAAPT010000001.1"/>
</dbReference>
<name>A0ABU5N506_9MICO</name>
<dbReference type="EMBL" id="JAWJYN010000001">
    <property type="protein sequence ID" value="MDZ8161165.1"/>
    <property type="molecule type" value="Genomic_DNA"/>
</dbReference>
<dbReference type="Pfam" id="PF01451">
    <property type="entry name" value="LMWPc"/>
    <property type="match status" value="1"/>
</dbReference>
<evidence type="ECO:0000313" key="4">
    <source>
        <dbReference type="Proteomes" id="UP001291912"/>
    </source>
</evidence>
<dbReference type="SUPFAM" id="SSF52788">
    <property type="entry name" value="Phosphotyrosine protein phosphatases I"/>
    <property type="match status" value="1"/>
</dbReference>
<evidence type="ECO:0000313" key="3">
    <source>
        <dbReference type="EMBL" id="MDZ8161165.1"/>
    </source>
</evidence>
<dbReference type="Proteomes" id="UP001291912">
    <property type="component" value="Unassembled WGS sequence"/>
</dbReference>
<organism evidence="3 4">
    <name type="scientific">Microbacterium aquimaris</name>
    <dbReference type="NCBI Taxonomy" id="459816"/>
    <lineage>
        <taxon>Bacteria</taxon>
        <taxon>Bacillati</taxon>
        <taxon>Actinomycetota</taxon>
        <taxon>Actinomycetes</taxon>
        <taxon>Micrococcales</taxon>
        <taxon>Microbacteriaceae</taxon>
        <taxon>Microbacterium</taxon>
    </lineage>
</organism>
<dbReference type="PANTHER" id="PTHR43428">
    <property type="entry name" value="ARSENATE REDUCTASE"/>
    <property type="match status" value="1"/>
</dbReference>
<dbReference type="SMART" id="SM00226">
    <property type="entry name" value="LMWPc"/>
    <property type="match status" value="1"/>
</dbReference>
<dbReference type="InterPro" id="IPR036196">
    <property type="entry name" value="Ptyr_pPase_sf"/>
</dbReference>
<comment type="caution">
    <text evidence="3">The sequence shown here is derived from an EMBL/GenBank/DDBJ whole genome shotgun (WGS) entry which is preliminary data.</text>
</comment>